<dbReference type="RefSeq" id="WP_279347034.1">
    <property type="nucleotide sequence ID" value="NZ_JBHUOJ010000001.1"/>
</dbReference>
<organism evidence="1 2">
    <name type="scientific">Christiangramia antarctica</name>
    <dbReference type="NCBI Taxonomy" id="2058158"/>
    <lineage>
        <taxon>Bacteria</taxon>
        <taxon>Pseudomonadati</taxon>
        <taxon>Bacteroidota</taxon>
        <taxon>Flavobacteriia</taxon>
        <taxon>Flavobacteriales</taxon>
        <taxon>Flavobacteriaceae</taxon>
        <taxon>Christiangramia</taxon>
    </lineage>
</organism>
<evidence type="ECO:0000313" key="2">
    <source>
        <dbReference type="Proteomes" id="UP001597438"/>
    </source>
</evidence>
<sequence>MALRVRLKGVTGKSRQGWRFMDKNNYYVVRANTLEDNVVCTK</sequence>
<gene>
    <name evidence="1" type="ORF">ACFSYS_00110</name>
</gene>
<dbReference type="EMBL" id="JBHUOJ010000001">
    <property type="protein sequence ID" value="MFD2831668.1"/>
    <property type="molecule type" value="Genomic_DNA"/>
</dbReference>
<name>A0ABW5X0L7_9FLAO</name>
<proteinExistence type="predicted"/>
<evidence type="ECO:0000313" key="1">
    <source>
        <dbReference type="EMBL" id="MFD2831668.1"/>
    </source>
</evidence>
<keyword evidence="2" id="KW-1185">Reference proteome</keyword>
<reference evidence="2" key="1">
    <citation type="journal article" date="2019" name="Int. J. Syst. Evol. Microbiol.">
        <title>The Global Catalogue of Microorganisms (GCM) 10K type strain sequencing project: providing services to taxonomists for standard genome sequencing and annotation.</title>
        <authorList>
            <consortium name="The Broad Institute Genomics Platform"/>
            <consortium name="The Broad Institute Genome Sequencing Center for Infectious Disease"/>
            <person name="Wu L."/>
            <person name="Ma J."/>
        </authorList>
    </citation>
    <scope>NUCLEOTIDE SEQUENCE [LARGE SCALE GENOMIC DNA]</scope>
    <source>
        <strain evidence="2">KCTC 52925</strain>
    </source>
</reference>
<comment type="caution">
    <text evidence="1">The sequence shown here is derived from an EMBL/GenBank/DDBJ whole genome shotgun (WGS) entry which is preliminary data.</text>
</comment>
<dbReference type="Proteomes" id="UP001597438">
    <property type="component" value="Unassembled WGS sequence"/>
</dbReference>
<protein>
    <submittedName>
        <fullName evidence="1">Uncharacterized protein</fullName>
    </submittedName>
</protein>
<accession>A0ABW5X0L7</accession>